<accession>A0A1V9DA70</accession>
<name>A0A1V9DA70_9GAMM</name>
<proteinExistence type="predicted"/>
<dbReference type="EMBL" id="MWUE01000033">
    <property type="protein sequence ID" value="OQP30771.1"/>
    <property type="molecule type" value="Genomic_DNA"/>
</dbReference>
<protein>
    <recommendedName>
        <fullName evidence="4">MFS transporter</fullName>
    </recommendedName>
</protein>
<feature type="transmembrane region" description="Helical" evidence="1">
    <location>
        <begin position="89"/>
        <end position="106"/>
    </location>
</feature>
<keyword evidence="1" id="KW-1133">Transmembrane helix</keyword>
<dbReference type="PANTHER" id="PTHR37314">
    <property type="entry name" value="SLR0142 PROTEIN"/>
    <property type="match status" value="1"/>
</dbReference>
<dbReference type="Pfam" id="PF06912">
    <property type="entry name" value="DUF1275"/>
    <property type="match status" value="1"/>
</dbReference>
<evidence type="ECO:0000313" key="2">
    <source>
        <dbReference type="EMBL" id="OQP30771.1"/>
    </source>
</evidence>
<keyword evidence="3" id="KW-1185">Reference proteome</keyword>
<reference evidence="2 3" key="1">
    <citation type="submission" date="2017-02" db="EMBL/GenBank/DDBJ databases">
        <title>Whole genome shotgun sequence of Pantoea agglomerans strain AS1 isolated from a cycad, Zamia floridana in Central Florida, USA.</title>
        <authorList>
            <person name="Lata P."/>
            <person name="Govindarajan S."/>
            <person name="Qi F."/>
            <person name="Li J.-L."/>
            <person name="Maurya S.K."/>
            <person name="Sahoo M.K."/>
        </authorList>
    </citation>
    <scope>NUCLEOTIDE SEQUENCE [LARGE SCALE GENOMIC DNA]</scope>
    <source>
        <strain evidence="2 3">AS1</strain>
    </source>
</reference>
<keyword evidence="1" id="KW-0812">Transmembrane</keyword>
<dbReference type="PANTHER" id="PTHR37314:SF4">
    <property type="entry name" value="UPF0700 TRANSMEMBRANE PROTEIN YOAK"/>
    <property type="match status" value="1"/>
</dbReference>
<evidence type="ECO:0008006" key="4">
    <source>
        <dbReference type="Google" id="ProtNLM"/>
    </source>
</evidence>
<sequence length="216" mass="22834">MPSLRDTKPAAGQLFVLLLVTVAGMTDATLYQHSKELLAVYITGDSSKLGQFLQQGEMAKALPLLGIIGAFFISTTLTAWLGDRLAGRRAPVLMTLIALLFFIAWPASAPEYPVMVVIVIALAMGALNQVDPDEPGVTFMTGTLVRLGRNLAKGAFASAAPLALRWLVWLLSAFAGAALNARFPAFTLLIIAVWSLVLAGFSLALGVGQGYATQDA</sequence>
<dbReference type="OrthoDB" id="9133317at2"/>
<dbReference type="Proteomes" id="UP000192769">
    <property type="component" value="Unassembled WGS sequence"/>
</dbReference>
<dbReference type="InterPro" id="IPR010699">
    <property type="entry name" value="DUF1275"/>
</dbReference>
<feature type="transmembrane region" description="Helical" evidence="1">
    <location>
        <begin position="112"/>
        <end position="130"/>
    </location>
</feature>
<feature type="transmembrane region" description="Helical" evidence="1">
    <location>
        <begin position="61"/>
        <end position="82"/>
    </location>
</feature>
<feature type="transmembrane region" description="Helical" evidence="1">
    <location>
        <begin position="185"/>
        <end position="207"/>
    </location>
</feature>
<feature type="transmembrane region" description="Helical" evidence="1">
    <location>
        <begin position="151"/>
        <end position="179"/>
    </location>
</feature>
<gene>
    <name evidence="2" type="ORF">B2J69_21310</name>
</gene>
<keyword evidence="1" id="KW-0472">Membrane</keyword>
<evidence type="ECO:0000256" key="1">
    <source>
        <dbReference type="SAM" id="Phobius"/>
    </source>
</evidence>
<comment type="caution">
    <text evidence="2">The sequence shown here is derived from an EMBL/GenBank/DDBJ whole genome shotgun (WGS) entry which is preliminary data.</text>
</comment>
<organism evidence="2 3">
    <name type="scientific">Pantoea latae</name>
    <dbReference type="NCBI Taxonomy" id="1964541"/>
    <lineage>
        <taxon>Bacteria</taxon>
        <taxon>Pseudomonadati</taxon>
        <taxon>Pseudomonadota</taxon>
        <taxon>Gammaproteobacteria</taxon>
        <taxon>Enterobacterales</taxon>
        <taxon>Erwiniaceae</taxon>
        <taxon>Pantoea</taxon>
    </lineage>
</organism>
<dbReference type="AlphaFoldDB" id="A0A1V9DA70"/>
<dbReference type="RefSeq" id="WP_081142115.1">
    <property type="nucleotide sequence ID" value="NZ_MWUE01000033.1"/>
</dbReference>
<evidence type="ECO:0000313" key="3">
    <source>
        <dbReference type="Proteomes" id="UP000192769"/>
    </source>
</evidence>